<dbReference type="SUPFAM" id="SSF89095">
    <property type="entry name" value="GatB/YqeY motif"/>
    <property type="match status" value="1"/>
</dbReference>
<dbReference type="InParanoid" id="G4TQS8"/>
<dbReference type="PANTHER" id="PTHR28055">
    <property type="entry name" value="ALTERED INHERITANCE OF MITOCHONDRIA PROTEIN 41, MITOCHONDRIAL"/>
    <property type="match status" value="1"/>
</dbReference>
<dbReference type="OrthoDB" id="538640at2759"/>
<gene>
    <name evidence="1" type="primary">AIM41</name>
    <name evidence="2" type="ORF">PIIN_07622</name>
</gene>
<dbReference type="InterPro" id="IPR003789">
    <property type="entry name" value="Asn/Gln_tRNA_amidoTrase-B-like"/>
</dbReference>
<protein>
    <recommendedName>
        <fullName evidence="1">Altered inheritance of mitochondria protein 41</fullName>
    </recommendedName>
</protein>
<dbReference type="InterPro" id="IPR042184">
    <property type="entry name" value="YqeY/Aim41_N"/>
</dbReference>
<accession>G4TQS8</accession>
<dbReference type="InterPro" id="IPR019004">
    <property type="entry name" value="YqeY/Aim41"/>
</dbReference>
<dbReference type="HOGENOM" id="CLU_1390721_0_0_1"/>
<evidence type="ECO:0000313" key="3">
    <source>
        <dbReference type="Proteomes" id="UP000007148"/>
    </source>
</evidence>
<dbReference type="Proteomes" id="UP000007148">
    <property type="component" value="Unassembled WGS sequence"/>
</dbReference>
<comment type="similarity">
    <text evidence="1">Belongs to the AIM41 family.</text>
</comment>
<dbReference type="EMBL" id="CAFZ01000243">
    <property type="protein sequence ID" value="CCA73669.1"/>
    <property type="molecule type" value="Genomic_DNA"/>
</dbReference>
<keyword evidence="3" id="KW-1185">Reference proteome</keyword>
<dbReference type="GO" id="GO:0005739">
    <property type="term" value="C:mitochondrion"/>
    <property type="evidence" value="ECO:0007669"/>
    <property type="project" value="UniProtKB-SubCell"/>
</dbReference>
<evidence type="ECO:0000313" key="2">
    <source>
        <dbReference type="EMBL" id="CCA73669.1"/>
    </source>
</evidence>
<proteinExistence type="inferred from homology"/>
<keyword evidence="1" id="KW-0496">Mitochondrion</keyword>
<sequence>MATPALVHRIRFNSTVTFQGDMHLDKFLTRQLMDARKTRDSFRTNLLRTVIGELQTEQKLLASQKGTTPEKLEESALKSVRKAITKRKAAAEEYRSSNLVETAENEEREAAYLESILPRQLDEAQLRAAIESAYAEIRSDESLFPADKNPNPKAIVERISELVGASHGKGSFSGGSVFSIVMPMLSKDGVIKAKSK</sequence>
<dbReference type="Gene3D" id="1.10.1510.10">
    <property type="entry name" value="Uncharacterised protein YqeY/AIM41 PF09424, N-terminal domain"/>
    <property type="match status" value="1"/>
</dbReference>
<reference evidence="2 3" key="1">
    <citation type="journal article" date="2011" name="PLoS Pathog.">
        <title>Endophytic Life Strategies Decoded by Genome and Transcriptome Analyses of the Mutualistic Root Symbiont Piriformospora indica.</title>
        <authorList>
            <person name="Zuccaro A."/>
            <person name="Lahrmann U."/>
            <person name="Guldener U."/>
            <person name="Langen G."/>
            <person name="Pfiffi S."/>
            <person name="Biedenkopf D."/>
            <person name="Wong P."/>
            <person name="Samans B."/>
            <person name="Grimm C."/>
            <person name="Basiewicz M."/>
            <person name="Murat C."/>
            <person name="Martin F."/>
            <person name="Kogel K.H."/>
        </authorList>
    </citation>
    <scope>NUCLEOTIDE SEQUENCE [LARGE SCALE GENOMIC DNA]</scope>
    <source>
        <strain evidence="2 3">DSM 11827</strain>
    </source>
</reference>
<comment type="subcellular location">
    <subcellularLocation>
        <location evidence="1">Mitochondrion</location>
    </subcellularLocation>
</comment>
<dbReference type="AlphaFoldDB" id="G4TQS8"/>
<organism evidence="2 3">
    <name type="scientific">Serendipita indica (strain DSM 11827)</name>
    <name type="common">Root endophyte fungus</name>
    <name type="synonym">Piriformospora indica</name>
    <dbReference type="NCBI Taxonomy" id="1109443"/>
    <lineage>
        <taxon>Eukaryota</taxon>
        <taxon>Fungi</taxon>
        <taxon>Dikarya</taxon>
        <taxon>Basidiomycota</taxon>
        <taxon>Agaricomycotina</taxon>
        <taxon>Agaricomycetes</taxon>
        <taxon>Sebacinales</taxon>
        <taxon>Serendipitaceae</taxon>
        <taxon>Serendipita</taxon>
    </lineage>
</organism>
<dbReference type="PANTHER" id="PTHR28055:SF1">
    <property type="entry name" value="ALTERED INHERITANCE OF MITOCHONDRIA PROTEIN 41, MITOCHONDRIAL"/>
    <property type="match status" value="1"/>
</dbReference>
<dbReference type="Pfam" id="PF09424">
    <property type="entry name" value="YqeY"/>
    <property type="match status" value="1"/>
</dbReference>
<dbReference type="GO" id="GO:0016884">
    <property type="term" value="F:carbon-nitrogen ligase activity, with glutamine as amido-N-donor"/>
    <property type="evidence" value="ECO:0007669"/>
    <property type="project" value="UniProtKB-UniRule"/>
</dbReference>
<evidence type="ECO:0000256" key="1">
    <source>
        <dbReference type="RuleBase" id="RU365099"/>
    </source>
</evidence>
<name>G4TQS8_SERID</name>
<comment type="caution">
    <text evidence="2">The sequence shown here is derived from an EMBL/GenBank/DDBJ whole genome shotgun (WGS) entry which is preliminary data.</text>
</comment>